<evidence type="ECO:0000313" key="1">
    <source>
        <dbReference type="EMBL" id="ALT68040.1"/>
    </source>
</evidence>
<dbReference type="EMBL" id="CP011266">
    <property type="protein sequence ID" value="ALT68040.1"/>
    <property type="molecule type" value="Genomic_DNA"/>
</dbReference>
<reference evidence="1 2" key="1">
    <citation type="submission" date="2015-04" db="EMBL/GenBank/DDBJ databases">
        <title>The complete genome sequence of the rumen methanogen Methanobrevibacter millerae SM9.</title>
        <authorList>
            <person name="Leahy S.C."/>
            <person name="Kelly W.J."/>
            <person name="Pacheco D.M."/>
            <person name="Li D."/>
            <person name="Altermann E."/>
            <person name="Attwood G.T."/>
        </authorList>
    </citation>
    <scope>NUCLEOTIDE SEQUENCE [LARGE SCALE GENOMIC DNA]</scope>
    <source>
        <strain evidence="1 2">SM9</strain>
    </source>
</reference>
<dbReference type="AlphaFoldDB" id="A0A0U3E707"/>
<dbReference type="Proteomes" id="UP000067738">
    <property type="component" value="Chromosome"/>
</dbReference>
<dbReference type="OrthoDB" id="77308at2157"/>
<organism evidence="1 2">
    <name type="scientific">Methanobrevibacter millerae</name>
    <dbReference type="NCBI Taxonomy" id="230361"/>
    <lineage>
        <taxon>Archaea</taxon>
        <taxon>Methanobacteriati</taxon>
        <taxon>Methanobacteriota</taxon>
        <taxon>Methanomada group</taxon>
        <taxon>Methanobacteria</taxon>
        <taxon>Methanobacteriales</taxon>
        <taxon>Methanobacteriaceae</taxon>
        <taxon>Methanobrevibacter</taxon>
    </lineage>
</organism>
<sequence length="56" mass="6920">MINIDYKPIFYDSDVLVCFLEIDEYEFLQKLFSKIILPKKVYDELTRKRKYIQKPK</sequence>
<dbReference type="InterPro" id="IPR021799">
    <property type="entry name" value="PIN-like_prokaryotic"/>
</dbReference>
<accession>A0A0U3E707</accession>
<proteinExistence type="predicted"/>
<dbReference type="KEGG" id="mmil:sm9_0236"/>
<protein>
    <recommendedName>
        <fullName evidence="3">PIN domain-containing protein</fullName>
    </recommendedName>
</protein>
<evidence type="ECO:0008006" key="3">
    <source>
        <dbReference type="Google" id="ProtNLM"/>
    </source>
</evidence>
<dbReference type="PATRIC" id="fig|230361.4.peg.244"/>
<keyword evidence="2" id="KW-1185">Reference proteome</keyword>
<gene>
    <name evidence="1" type="ORF">sm9_0236</name>
</gene>
<evidence type="ECO:0000313" key="2">
    <source>
        <dbReference type="Proteomes" id="UP000067738"/>
    </source>
</evidence>
<name>A0A0U3E707_9EURY</name>
<dbReference type="Pfam" id="PF11848">
    <property type="entry name" value="DUF3368"/>
    <property type="match status" value="1"/>
</dbReference>